<proteinExistence type="predicted"/>
<organism evidence="4 5">
    <name type="scientific">Thelonectria olida</name>
    <dbReference type="NCBI Taxonomy" id="1576542"/>
    <lineage>
        <taxon>Eukaryota</taxon>
        <taxon>Fungi</taxon>
        <taxon>Dikarya</taxon>
        <taxon>Ascomycota</taxon>
        <taxon>Pezizomycotina</taxon>
        <taxon>Sordariomycetes</taxon>
        <taxon>Hypocreomycetidae</taxon>
        <taxon>Hypocreales</taxon>
        <taxon>Nectriaceae</taxon>
        <taxon>Thelonectria</taxon>
    </lineage>
</organism>
<dbReference type="AlphaFoldDB" id="A0A9P9AZX7"/>
<accession>A0A9P9AZX7</accession>
<dbReference type="Pfam" id="PF01564">
    <property type="entry name" value="Spermine_synth"/>
    <property type="match status" value="1"/>
</dbReference>
<keyword evidence="3" id="KW-1133">Transmembrane helix</keyword>
<gene>
    <name evidence="4" type="ORF">B0T10DRAFT_35362</name>
</gene>
<keyword evidence="1" id="KW-0620">Polyamine biosynthesis</keyword>
<evidence type="ECO:0000256" key="2">
    <source>
        <dbReference type="SAM" id="MobiDB-lite"/>
    </source>
</evidence>
<dbReference type="NCBIfam" id="NF037959">
    <property type="entry name" value="MFS_SpdSyn"/>
    <property type="match status" value="1"/>
</dbReference>
<evidence type="ECO:0000313" key="5">
    <source>
        <dbReference type="Proteomes" id="UP000777438"/>
    </source>
</evidence>
<feature type="region of interest" description="Disordered" evidence="2">
    <location>
        <begin position="1"/>
        <end position="25"/>
    </location>
</feature>
<dbReference type="GO" id="GO:0008168">
    <property type="term" value="F:methyltransferase activity"/>
    <property type="evidence" value="ECO:0007669"/>
    <property type="project" value="UniProtKB-KW"/>
</dbReference>
<dbReference type="InterPro" id="IPR029063">
    <property type="entry name" value="SAM-dependent_MTases_sf"/>
</dbReference>
<protein>
    <submittedName>
        <fullName evidence="4">S-adenosyl-L-methionine-dependent methyltransferase</fullName>
    </submittedName>
</protein>
<feature type="transmembrane region" description="Helical" evidence="3">
    <location>
        <begin position="92"/>
        <end position="111"/>
    </location>
</feature>
<keyword evidence="3" id="KW-0812">Transmembrane</keyword>
<evidence type="ECO:0000256" key="3">
    <source>
        <dbReference type="SAM" id="Phobius"/>
    </source>
</evidence>
<keyword evidence="3" id="KW-0472">Membrane</keyword>
<dbReference type="SUPFAM" id="SSF53335">
    <property type="entry name" value="S-adenosyl-L-methionine-dependent methyltransferases"/>
    <property type="match status" value="1"/>
</dbReference>
<reference evidence="4 5" key="1">
    <citation type="journal article" date="2021" name="Nat. Commun.">
        <title>Genetic determinants of endophytism in the Arabidopsis root mycobiome.</title>
        <authorList>
            <person name="Mesny F."/>
            <person name="Miyauchi S."/>
            <person name="Thiergart T."/>
            <person name="Pickel B."/>
            <person name="Atanasova L."/>
            <person name="Karlsson M."/>
            <person name="Huettel B."/>
            <person name="Barry K.W."/>
            <person name="Haridas S."/>
            <person name="Chen C."/>
            <person name="Bauer D."/>
            <person name="Andreopoulos W."/>
            <person name="Pangilinan J."/>
            <person name="LaButti K."/>
            <person name="Riley R."/>
            <person name="Lipzen A."/>
            <person name="Clum A."/>
            <person name="Drula E."/>
            <person name="Henrissat B."/>
            <person name="Kohler A."/>
            <person name="Grigoriev I.V."/>
            <person name="Martin F.M."/>
            <person name="Hacquard S."/>
        </authorList>
    </citation>
    <scope>NUCLEOTIDE SEQUENCE [LARGE SCALE GENOMIC DNA]</scope>
    <source>
        <strain evidence="4 5">MPI-CAGE-CH-0241</strain>
    </source>
</reference>
<evidence type="ECO:0000256" key="1">
    <source>
        <dbReference type="ARBA" id="ARBA00023115"/>
    </source>
</evidence>
<sequence>MAPRKKTTSSIPEGPPPKATGASDHERFEKELQTLAVKAKGDSWNQSALGQASIYLKTAVVLALLGVASHVSQLALSPVFGSIPASIPHKPILMAGCFVGWSGNLFLNNVLPVSADVFLSLFALHFPVVQFFVGQFSEKLGPWWGPLLIEGLTLFPLSVVSAACVANYLESAELGALPKFVAEAAPGIGSWGLFRFAERVAGTQLQSLIGRTFVATRIGLQLLVAAVYAVLAPSKYLVLAIPALLHTAVLNTHVMTPMATDMLNTTMKAENWTLLDRRESMTGYVSVIEDQQKGVRALRCDHSLLGGEWVKYKGPIISEPIYGVFVMLEAVRLVEREVPIVDEESNALVVGLGVGTTPSAFVTHGINTTVVEIDPVVHEFASKYFDYRENNAPVIADAVSYTAQLVNESTTKFDYIVHDVFTGGAEPVELFTLEFFQGLNALLKDDGSIAINYAGDFGAPTPKMIIRTIKQVFPSCRVFRENPRLDSNVEAWGSDFVNMVIFCQKRPDELKFRRPVEKDFMKSRLRHVFLEPRHEIPESTWLEDDDKSILAKNSTGKVTKLHQKSAIGHWTIMRTVIPAKIWELW</sequence>
<dbReference type="Gene3D" id="3.40.50.150">
    <property type="entry name" value="Vaccinia Virus protein VP39"/>
    <property type="match status" value="1"/>
</dbReference>
<evidence type="ECO:0000313" key="4">
    <source>
        <dbReference type="EMBL" id="KAH6900709.1"/>
    </source>
</evidence>
<feature type="transmembrane region" description="Helical" evidence="3">
    <location>
        <begin position="54"/>
        <end position="72"/>
    </location>
</feature>
<dbReference type="PANTHER" id="PTHR43317">
    <property type="entry name" value="THERMOSPERMINE SYNTHASE ACAULIS5"/>
    <property type="match status" value="1"/>
</dbReference>
<feature type="transmembrane region" description="Helical" evidence="3">
    <location>
        <begin position="118"/>
        <end position="137"/>
    </location>
</feature>
<feature type="transmembrane region" description="Helical" evidence="3">
    <location>
        <begin position="143"/>
        <end position="169"/>
    </location>
</feature>
<dbReference type="GO" id="GO:0006596">
    <property type="term" value="P:polyamine biosynthetic process"/>
    <property type="evidence" value="ECO:0007669"/>
    <property type="project" value="UniProtKB-KW"/>
</dbReference>
<feature type="transmembrane region" description="Helical" evidence="3">
    <location>
        <begin position="208"/>
        <end position="230"/>
    </location>
</feature>
<dbReference type="EMBL" id="JAGPYM010000001">
    <property type="protein sequence ID" value="KAH6900709.1"/>
    <property type="molecule type" value="Genomic_DNA"/>
</dbReference>
<dbReference type="FunFam" id="3.40.50.150:FF:000288">
    <property type="entry name" value="Spermine/spermidine synthase, putative"/>
    <property type="match status" value="1"/>
</dbReference>
<dbReference type="Proteomes" id="UP000777438">
    <property type="component" value="Unassembled WGS sequence"/>
</dbReference>
<keyword evidence="5" id="KW-1185">Reference proteome</keyword>
<comment type="caution">
    <text evidence="4">The sequence shown here is derived from an EMBL/GenBank/DDBJ whole genome shotgun (WGS) entry which is preliminary data.</text>
</comment>
<name>A0A9P9AZX7_9HYPO</name>
<dbReference type="GO" id="GO:0032259">
    <property type="term" value="P:methylation"/>
    <property type="evidence" value="ECO:0007669"/>
    <property type="project" value="UniProtKB-KW"/>
</dbReference>
<keyword evidence="4" id="KW-0808">Transferase</keyword>
<dbReference type="PANTHER" id="PTHR43317:SF1">
    <property type="entry name" value="THERMOSPERMINE SYNTHASE ACAULIS5"/>
    <property type="match status" value="1"/>
</dbReference>
<keyword evidence="4" id="KW-0489">Methyltransferase</keyword>
<dbReference type="OrthoDB" id="2016285at2759"/>